<keyword evidence="2" id="KW-1133">Transmembrane helix</keyword>
<dbReference type="InterPro" id="IPR029044">
    <property type="entry name" value="Nucleotide-diphossugar_trans"/>
</dbReference>
<keyword evidence="2" id="KW-0472">Membrane</keyword>
<feature type="transmembrane region" description="Helical" evidence="2">
    <location>
        <begin position="584"/>
        <end position="604"/>
    </location>
</feature>
<feature type="compositionally biased region" description="Polar residues" evidence="1">
    <location>
        <begin position="113"/>
        <end position="122"/>
    </location>
</feature>
<accession>A0ABN8P3G9</accession>
<evidence type="ECO:0000313" key="4">
    <source>
        <dbReference type="Proteomes" id="UP001159405"/>
    </source>
</evidence>
<dbReference type="PANTHER" id="PTHR36851:SF1">
    <property type="entry name" value="GLYCO_TRANS_2-LIKE DOMAIN-CONTAINING PROTEIN"/>
    <property type="match status" value="1"/>
</dbReference>
<evidence type="ECO:0000256" key="2">
    <source>
        <dbReference type="SAM" id="Phobius"/>
    </source>
</evidence>
<feature type="region of interest" description="Disordered" evidence="1">
    <location>
        <begin position="1"/>
        <end position="45"/>
    </location>
</feature>
<gene>
    <name evidence="3" type="ORF">PLOB_00032931</name>
</gene>
<evidence type="ECO:0008006" key="5">
    <source>
        <dbReference type="Google" id="ProtNLM"/>
    </source>
</evidence>
<feature type="transmembrane region" description="Helical" evidence="2">
    <location>
        <begin position="170"/>
        <end position="189"/>
    </location>
</feature>
<keyword evidence="2" id="KW-0812">Transmembrane</keyword>
<keyword evidence="4" id="KW-1185">Reference proteome</keyword>
<name>A0ABN8P3G9_9CNID</name>
<sequence length="670" mass="75230">MPPVDETGYSGACPSDLRLSKVISTEESVEEIPKSESTMPPSDENVCGTSPVGLLNYATSVDSLEILHDSSSVSNTAHSAVPLHSLNDERAQSESPLARTASAASLQSYATVYSRPNSNPTAEPEKTTNMETTGNVDKHIPTANVCYGGDVELGETVNLKTGRQLFRWNLIFNLILWILVPLPIWLPFVSQDISLFLLPSIQGAFIVFWICVCLFAIRTTAVMFWHRKTDFKSKCAELMKKCNKDPEAQTAEAETPIQHVAVLACYKEPVDLIAASVQTLANQTVASRVTMVVSFEEKTPNLGSKQQDLAKLFGSRFRELIFVTHPFGVEGEIPGKCSNSNCGIRTSIAHIKRKAGSNFDPDRILITTGDADSKFHPRYMEALEYKYEREFMRTKDHDDRRMVNCLFQSPLLYNWNLDAASVVTRLTGMLRAFLMMGAMIPFNVNTMSIYSFSASLCMAGQYIHPAYQMEDIIALIRWMGVCKRRLRIVMVPVPTLSGPTSGRVIEEELEEWARQARRWTIGAAEVFHYFMVKSNNIPFFTALSWGITFIIYYGIILCCSSLYSVTLAISVNFLFVEVPVILEWGMLAFLVFNYAVFALIFLLDRVTVRLTEPRVKERISFVRNLYQWIVSPFVLMAYSIVELYALHEVMIRGKKVCKHGASKKDALGSK</sequence>
<dbReference type="EMBL" id="CALNXK010000043">
    <property type="protein sequence ID" value="CAH3127416.1"/>
    <property type="molecule type" value="Genomic_DNA"/>
</dbReference>
<evidence type="ECO:0000313" key="3">
    <source>
        <dbReference type="EMBL" id="CAH3127416.1"/>
    </source>
</evidence>
<feature type="transmembrane region" description="Helical" evidence="2">
    <location>
        <begin position="625"/>
        <end position="646"/>
    </location>
</feature>
<dbReference type="SUPFAM" id="SSF53448">
    <property type="entry name" value="Nucleotide-diphospho-sugar transferases"/>
    <property type="match status" value="1"/>
</dbReference>
<feature type="transmembrane region" description="Helical" evidence="2">
    <location>
        <begin position="539"/>
        <end position="564"/>
    </location>
</feature>
<reference evidence="3 4" key="1">
    <citation type="submission" date="2022-05" db="EMBL/GenBank/DDBJ databases">
        <authorList>
            <consortium name="Genoscope - CEA"/>
            <person name="William W."/>
        </authorList>
    </citation>
    <scope>NUCLEOTIDE SEQUENCE [LARGE SCALE GENOMIC DNA]</scope>
</reference>
<dbReference type="PANTHER" id="PTHR36851">
    <property type="entry name" value="UNNAMED PRODUCT"/>
    <property type="match status" value="1"/>
</dbReference>
<dbReference type="Proteomes" id="UP001159405">
    <property type="component" value="Unassembled WGS sequence"/>
</dbReference>
<proteinExistence type="predicted"/>
<evidence type="ECO:0000256" key="1">
    <source>
        <dbReference type="SAM" id="MobiDB-lite"/>
    </source>
</evidence>
<feature type="region of interest" description="Disordered" evidence="1">
    <location>
        <begin position="113"/>
        <end position="135"/>
    </location>
</feature>
<feature type="transmembrane region" description="Helical" evidence="2">
    <location>
        <begin position="201"/>
        <end position="225"/>
    </location>
</feature>
<comment type="caution">
    <text evidence="3">The sequence shown here is derived from an EMBL/GenBank/DDBJ whole genome shotgun (WGS) entry which is preliminary data.</text>
</comment>
<protein>
    <recommendedName>
        <fullName evidence="5">Glycosyltransferase 2-like domain-containing protein</fullName>
    </recommendedName>
</protein>
<organism evidence="3 4">
    <name type="scientific">Porites lobata</name>
    <dbReference type="NCBI Taxonomy" id="104759"/>
    <lineage>
        <taxon>Eukaryota</taxon>
        <taxon>Metazoa</taxon>
        <taxon>Cnidaria</taxon>
        <taxon>Anthozoa</taxon>
        <taxon>Hexacorallia</taxon>
        <taxon>Scleractinia</taxon>
        <taxon>Fungiina</taxon>
        <taxon>Poritidae</taxon>
        <taxon>Porites</taxon>
    </lineage>
</organism>